<evidence type="ECO:0008006" key="4">
    <source>
        <dbReference type="Google" id="ProtNLM"/>
    </source>
</evidence>
<feature type="chain" id="PRO_5032697421" description="Type 1 fimbrial protein" evidence="1">
    <location>
        <begin position="31"/>
        <end position="117"/>
    </location>
</feature>
<dbReference type="AlphaFoldDB" id="A0A846ZM20"/>
<evidence type="ECO:0000256" key="1">
    <source>
        <dbReference type="SAM" id="SignalP"/>
    </source>
</evidence>
<dbReference type="Proteomes" id="UP000541636">
    <property type="component" value="Unassembled WGS sequence"/>
</dbReference>
<proteinExistence type="predicted"/>
<evidence type="ECO:0000313" key="2">
    <source>
        <dbReference type="EMBL" id="NKZ38618.1"/>
    </source>
</evidence>
<keyword evidence="3" id="KW-1185">Reference proteome</keyword>
<accession>A0A846ZM20</accession>
<protein>
    <recommendedName>
        <fullName evidence="4">Type 1 fimbrial protein</fullName>
    </recommendedName>
</protein>
<dbReference type="EMBL" id="JAAZQD010000002">
    <property type="protein sequence ID" value="NKZ38618.1"/>
    <property type="molecule type" value="Genomic_DNA"/>
</dbReference>
<dbReference type="RefSeq" id="WP_168608879.1">
    <property type="nucleotide sequence ID" value="NZ_JAAZQD010000002.1"/>
</dbReference>
<evidence type="ECO:0000313" key="3">
    <source>
        <dbReference type="Proteomes" id="UP000541636"/>
    </source>
</evidence>
<name>A0A846ZM20_9GAMM</name>
<sequence length="117" mass="12687">MPDLIGRNKWVQRTLSAMCLAVLMVPAAQAANGRITFHGGVRAPTCSPVLPVTGSVQGATLHACPSARRPAEGAPARQYSMEVMPMPGNLLDGRVRAYFPDYLQHRGAMKLVVQRFE</sequence>
<keyword evidence="1" id="KW-0732">Signal</keyword>
<gene>
    <name evidence="2" type="ORF">HF690_06555</name>
</gene>
<organism evidence="2 3">
    <name type="scientific">Oleiagrimonas citrea</name>
    <dbReference type="NCBI Taxonomy" id="1665687"/>
    <lineage>
        <taxon>Bacteria</taxon>
        <taxon>Pseudomonadati</taxon>
        <taxon>Pseudomonadota</taxon>
        <taxon>Gammaproteobacteria</taxon>
        <taxon>Lysobacterales</taxon>
        <taxon>Rhodanobacteraceae</taxon>
        <taxon>Oleiagrimonas</taxon>
    </lineage>
</organism>
<comment type="caution">
    <text evidence="2">The sequence shown here is derived from an EMBL/GenBank/DDBJ whole genome shotgun (WGS) entry which is preliminary data.</text>
</comment>
<feature type="signal peptide" evidence="1">
    <location>
        <begin position="1"/>
        <end position="30"/>
    </location>
</feature>
<reference evidence="2 3" key="1">
    <citation type="journal article" date="2017" name="Int. J. Syst. Evol. Microbiol.">
        <title>Oleiagrimonas citrea sp. nov., a marine bacterium isolated from tidal flat sediment and emended description of the genus Oleiagrimonas Fang et al. 2015 and Oleiagrimonas soli.</title>
        <authorList>
            <person name="Yang S.H."/>
            <person name="Seo H.S."/>
            <person name="Seong C.N."/>
            <person name="Kwon K.K."/>
        </authorList>
    </citation>
    <scope>NUCLEOTIDE SEQUENCE [LARGE SCALE GENOMIC DNA]</scope>
    <source>
        <strain evidence="2 3">MEBiC09124</strain>
    </source>
</reference>